<comment type="caution">
    <text evidence="2">The sequence shown here is derived from an EMBL/GenBank/DDBJ whole genome shotgun (WGS) entry which is preliminary data.</text>
</comment>
<dbReference type="Gene3D" id="1.10.3210.10">
    <property type="entry name" value="Hypothetical protein af1432"/>
    <property type="match status" value="1"/>
</dbReference>
<dbReference type="AlphaFoldDB" id="A0A2H0VCV6"/>
<dbReference type="InterPro" id="IPR006674">
    <property type="entry name" value="HD_domain"/>
</dbReference>
<name>A0A2H0VCV6_9BACT</name>
<feature type="domain" description="HD" evidence="1">
    <location>
        <begin position="34"/>
        <end position="172"/>
    </location>
</feature>
<dbReference type="SUPFAM" id="SSF109604">
    <property type="entry name" value="HD-domain/PDEase-like"/>
    <property type="match status" value="1"/>
</dbReference>
<organism evidence="2 3">
    <name type="scientific">Candidatus Doudnabacteria bacterium CG10_big_fil_rev_8_21_14_0_10_41_10</name>
    <dbReference type="NCBI Taxonomy" id="1974551"/>
    <lineage>
        <taxon>Bacteria</taxon>
        <taxon>Candidatus Doudnaibacteriota</taxon>
    </lineage>
</organism>
<dbReference type="EMBL" id="PFAJ01000053">
    <property type="protein sequence ID" value="PIR96937.1"/>
    <property type="molecule type" value="Genomic_DNA"/>
</dbReference>
<protein>
    <recommendedName>
        <fullName evidence="1">HD domain-containing protein</fullName>
    </recommendedName>
</protein>
<sequence>MQHLSKLFKLLELTRSMPQYGYALGGIKKEELSDLAQHQYLVTFIAWQLARNIKKQGFEINIERVMELALIHDLGELFGSDINYFYGRLNKKAKKAARQFENENIKFLSHFFGSDKNYFQGLAKELFAGKSLETVVAKISDYIEALLFKKYVGALSKKYDENDSAFKQVSYYTKNIKDTKLKKIILDFLKHWTEDLPKGEALDWMEK</sequence>
<reference evidence="3" key="1">
    <citation type="submission" date="2017-09" db="EMBL/GenBank/DDBJ databases">
        <title>Depth-based differentiation of microbial function through sediment-hosted aquifers and enrichment of novel symbionts in the deep terrestrial subsurface.</title>
        <authorList>
            <person name="Probst A.J."/>
            <person name="Ladd B."/>
            <person name="Jarett J.K."/>
            <person name="Geller-Mcgrath D.E."/>
            <person name="Sieber C.M.K."/>
            <person name="Emerson J.B."/>
            <person name="Anantharaman K."/>
            <person name="Thomas B.C."/>
            <person name="Malmstrom R."/>
            <person name="Stieglmeier M."/>
            <person name="Klingl A."/>
            <person name="Woyke T."/>
            <person name="Ryan C.M."/>
            <person name="Banfield J.F."/>
        </authorList>
    </citation>
    <scope>NUCLEOTIDE SEQUENCE [LARGE SCALE GENOMIC DNA]</scope>
</reference>
<evidence type="ECO:0000313" key="2">
    <source>
        <dbReference type="EMBL" id="PIR96937.1"/>
    </source>
</evidence>
<gene>
    <name evidence="2" type="ORF">COT91_04125</name>
</gene>
<dbReference type="Pfam" id="PF13023">
    <property type="entry name" value="HD_3"/>
    <property type="match status" value="1"/>
</dbReference>
<proteinExistence type="predicted"/>
<accession>A0A2H0VCV6</accession>
<dbReference type="Proteomes" id="UP000230557">
    <property type="component" value="Unassembled WGS sequence"/>
</dbReference>
<evidence type="ECO:0000313" key="3">
    <source>
        <dbReference type="Proteomes" id="UP000230557"/>
    </source>
</evidence>
<evidence type="ECO:0000259" key="1">
    <source>
        <dbReference type="Pfam" id="PF13023"/>
    </source>
</evidence>